<dbReference type="PROSITE" id="PS50965">
    <property type="entry name" value="NERD"/>
    <property type="match status" value="1"/>
</dbReference>
<sequence>MNHTLEEQLLHILNERCQLDDYTKRKLYSQEMGYRGEQAFQQILTACIPEHWRVLTDLTFHGANQRIQLDCIVIAPHCVFLFEIKNYQVEFHYRNGTLYGPNDIKIHDPFAQISRGEDILAPLLGGVPLISRNVYMSEHDIIHFGEACRDSYLKRWEVKAFLKNNLYGQKMLSPDKFAERLLPRTIPSHQGLEFECLEWVPQAKRGILCPQCFLEYTDKSRYKYICQNCNITESAEQALVRTICDYGIMHYQAPLRAYEIAEFCGPDVPYSWVLRTLNRHFERISNPSQNIYVNPLQRLTYWDKIPKFRYKRRK</sequence>
<organism evidence="2 3">
    <name type="scientific">Suicoccus acidiformans</name>
    <dbReference type="NCBI Taxonomy" id="2036206"/>
    <lineage>
        <taxon>Bacteria</taxon>
        <taxon>Bacillati</taxon>
        <taxon>Bacillota</taxon>
        <taxon>Bacilli</taxon>
        <taxon>Lactobacillales</taxon>
        <taxon>Aerococcaceae</taxon>
        <taxon>Suicoccus</taxon>
    </lineage>
</organism>
<dbReference type="KEGG" id="abae:CL176_04565"/>
<evidence type="ECO:0000259" key="1">
    <source>
        <dbReference type="PROSITE" id="PS50965"/>
    </source>
</evidence>
<proteinExistence type="predicted"/>
<evidence type="ECO:0000313" key="2">
    <source>
        <dbReference type="EMBL" id="AXY25328.1"/>
    </source>
</evidence>
<dbReference type="AlphaFoldDB" id="A0A347WJS1"/>
<dbReference type="InterPro" id="IPR011528">
    <property type="entry name" value="NERD"/>
</dbReference>
<dbReference type="RefSeq" id="WP_118990241.1">
    <property type="nucleotide sequence ID" value="NZ_CP023434.1"/>
</dbReference>
<keyword evidence="3" id="KW-1185">Reference proteome</keyword>
<name>A0A347WJS1_9LACT</name>
<dbReference type="OrthoDB" id="2138816at2"/>
<reference evidence="2 3" key="1">
    <citation type="submission" date="2017-09" db="EMBL/GenBank/DDBJ databases">
        <title>Complete genome sequence of Oxytococcus suis strain ZY16052.</title>
        <authorList>
            <person name="Li F."/>
        </authorList>
    </citation>
    <scope>NUCLEOTIDE SEQUENCE [LARGE SCALE GENOMIC DNA]</scope>
    <source>
        <strain evidence="2 3">ZY16052</strain>
    </source>
</reference>
<dbReference type="EMBL" id="CP023434">
    <property type="protein sequence ID" value="AXY25328.1"/>
    <property type="molecule type" value="Genomic_DNA"/>
</dbReference>
<dbReference type="Pfam" id="PF08378">
    <property type="entry name" value="NERD"/>
    <property type="match status" value="1"/>
</dbReference>
<feature type="domain" description="NERD" evidence="1">
    <location>
        <begin position="32"/>
        <end position="143"/>
    </location>
</feature>
<protein>
    <recommendedName>
        <fullName evidence="1">NERD domain-containing protein</fullName>
    </recommendedName>
</protein>
<accession>A0A347WJS1</accession>
<dbReference type="Proteomes" id="UP000263232">
    <property type="component" value="Chromosome"/>
</dbReference>
<evidence type="ECO:0000313" key="3">
    <source>
        <dbReference type="Proteomes" id="UP000263232"/>
    </source>
</evidence>
<gene>
    <name evidence="2" type="ORF">CL176_04565</name>
</gene>